<dbReference type="GO" id="GO:0051607">
    <property type="term" value="P:defense response to virus"/>
    <property type="evidence" value="ECO:0007669"/>
    <property type="project" value="UniProtKB-KW"/>
</dbReference>
<evidence type="ECO:0000313" key="2">
    <source>
        <dbReference type="EMBL" id="ACN98723.1"/>
    </source>
</evidence>
<dbReference type="KEGG" id="saf:SULAZ_0869"/>
<sequence length="229" mass="26647">MEVLVFDVWGDFGHFRKFYTTTSPLTFSIPPPTAVFGIIGAILGIDKKDYLKIINAETTKVAIEIVKPVKKIRFTINYIDTKVSFSRIKNRTPIRTEFLKDAHYRLYINLNEENLFRELKDRIKERKTYYTVSLGLANLIANFKYIGQYQVEPLDASNYVNTVISSENIENIEMVEGKRYFKEKMPVDIDENRVVKSYKDIVMELQGKPIEGSFKNVFKVEDKVISFLT</sequence>
<dbReference type="AlphaFoldDB" id="C1DUR1"/>
<evidence type="ECO:0000313" key="3">
    <source>
        <dbReference type="Proteomes" id="UP000001369"/>
    </source>
</evidence>
<evidence type="ECO:0000256" key="1">
    <source>
        <dbReference type="ARBA" id="ARBA00023118"/>
    </source>
</evidence>
<accession>C1DUR1</accession>
<dbReference type="HOGENOM" id="CLU_090888_1_0_0"/>
<dbReference type="InterPro" id="IPR021124">
    <property type="entry name" value="CRISPR-assoc_prot_Cas5"/>
</dbReference>
<dbReference type="Proteomes" id="UP000001369">
    <property type="component" value="Chromosome"/>
</dbReference>
<gene>
    <name evidence="2" type="primary">cas5h</name>
    <name evidence="2" type="ordered locus">SULAZ_0869</name>
</gene>
<dbReference type="OrthoDB" id="1805474at2"/>
<reference evidence="2 3" key="1">
    <citation type="journal article" date="2009" name="J. Bacteriol.">
        <title>Complete and draft genome sequences of six members of the Aquificales.</title>
        <authorList>
            <person name="Reysenbach A.L."/>
            <person name="Hamamura N."/>
            <person name="Podar M."/>
            <person name="Griffiths E."/>
            <person name="Ferreira S."/>
            <person name="Hochstein R."/>
            <person name="Heidelberg J."/>
            <person name="Johnson J."/>
            <person name="Mead D."/>
            <person name="Pohorille A."/>
            <person name="Sarmiento M."/>
            <person name="Schweighofer K."/>
            <person name="Seshadri R."/>
            <person name="Voytek M.A."/>
        </authorList>
    </citation>
    <scope>NUCLEOTIDE SEQUENCE [LARGE SCALE GENOMIC DNA]</scope>
    <source>
        <strain evidence="3">Az-Fu1 / DSM 15241 / OCM 825</strain>
    </source>
</reference>
<keyword evidence="3" id="KW-1185">Reference proteome</keyword>
<dbReference type="RefSeq" id="WP_012674044.1">
    <property type="nucleotide sequence ID" value="NC_012438.1"/>
</dbReference>
<dbReference type="STRING" id="204536.SULAZ_0869"/>
<dbReference type="InterPro" id="IPR013421">
    <property type="entry name" value="CRISPR-assoc_prot_Cas5_HALMA"/>
</dbReference>
<dbReference type="NCBIfam" id="TIGR02593">
    <property type="entry name" value="CRISPR_cas5"/>
    <property type="match status" value="1"/>
</dbReference>
<keyword evidence="1" id="KW-0051">Antiviral defense</keyword>
<dbReference type="InterPro" id="IPR013422">
    <property type="entry name" value="CRISPR-assoc_prot_Cas5_N"/>
</dbReference>
<dbReference type="Pfam" id="PF09704">
    <property type="entry name" value="Cas_Cas5d"/>
    <property type="match status" value="1"/>
</dbReference>
<name>C1DUR1_SULAA</name>
<dbReference type="NCBIfam" id="TIGR02592">
    <property type="entry name" value="cas_Cas5h"/>
    <property type="match status" value="1"/>
</dbReference>
<organism evidence="2 3">
    <name type="scientific">Sulfurihydrogenibium azorense (strain DSM 15241 / OCM 825 / Az-Fu1)</name>
    <dbReference type="NCBI Taxonomy" id="204536"/>
    <lineage>
        <taxon>Bacteria</taxon>
        <taxon>Pseudomonadati</taxon>
        <taxon>Aquificota</taxon>
        <taxon>Aquificia</taxon>
        <taxon>Aquificales</taxon>
        <taxon>Hydrogenothermaceae</taxon>
        <taxon>Sulfurihydrogenibium</taxon>
    </lineage>
</organism>
<dbReference type="Gene3D" id="3.30.70.2660">
    <property type="match status" value="1"/>
</dbReference>
<dbReference type="eggNOG" id="COG1688">
    <property type="taxonomic scope" value="Bacteria"/>
</dbReference>
<dbReference type="EMBL" id="CP001229">
    <property type="protein sequence ID" value="ACN98723.1"/>
    <property type="molecule type" value="Genomic_DNA"/>
</dbReference>
<proteinExistence type="predicted"/>
<protein>
    <submittedName>
        <fullName evidence="2">Crispr-associated protein Cas5, hmari subtype</fullName>
    </submittedName>
</protein>
<dbReference type="GO" id="GO:0043571">
    <property type="term" value="P:maintenance of CRISPR repeat elements"/>
    <property type="evidence" value="ECO:0007669"/>
    <property type="project" value="InterPro"/>
</dbReference>